<protein>
    <recommendedName>
        <fullName evidence="1">Gp5/Type VI secretion system Vgr protein OB-fold domain-containing protein</fullName>
    </recommendedName>
</protein>
<dbReference type="Gene3D" id="2.40.50.230">
    <property type="entry name" value="Gp5 N-terminal domain"/>
    <property type="match status" value="1"/>
</dbReference>
<evidence type="ECO:0000313" key="3">
    <source>
        <dbReference type="Proteomes" id="UP000184543"/>
    </source>
</evidence>
<dbReference type="SUPFAM" id="SSF69349">
    <property type="entry name" value="Phage fibre proteins"/>
    <property type="match status" value="1"/>
</dbReference>
<dbReference type="AlphaFoldDB" id="A0A1M6M230"/>
<dbReference type="STRING" id="192903.SAMN04488513_108142"/>
<evidence type="ECO:0000313" key="2">
    <source>
        <dbReference type="EMBL" id="SHJ77488.1"/>
    </source>
</evidence>
<evidence type="ECO:0000259" key="1">
    <source>
        <dbReference type="Pfam" id="PF04717"/>
    </source>
</evidence>
<dbReference type="InterPro" id="IPR006531">
    <property type="entry name" value="Gp5/Vgr_OB"/>
</dbReference>
<feature type="domain" description="Gp5/Type VI secretion system Vgr protein OB-fold" evidence="1">
    <location>
        <begin position="62"/>
        <end position="135"/>
    </location>
</feature>
<dbReference type="Gene3D" id="3.10.450.190">
    <property type="match status" value="1"/>
</dbReference>
<keyword evidence="3" id="KW-1185">Reference proteome</keyword>
<dbReference type="SUPFAM" id="SSF69255">
    <property type="entry name" value="gp5 N-terminal domain-like"/>
    <property type="match status" value="1"/>
</dbReference>
<dbReference type="EMBL" id="FQYU01000008">
    <property type="protein sequence ID" value="SHJ77488.1"/>
    <property type="molecule type" value="Genomic_DNA"/>
</dbReference>
<name>A0A1M6M230_9FLAO</name>
<sequence>ILEGLNFSDQTKKDPYGSYDITKVVHRFDHSGHYRNEFEGVPEGTEHLPYSNSFAAPRSGAQRGWVLDNADPEGLGRIKVQFPWQRAMGTSTPWIKMATPYSGSGKGFYFIPEKEEEVLVGFEADNPEKPFVLSAGFNSSAHSGFADADNNIKAIKTRSGHIIELNDTDGGEMITIQDKNGNSIHINTTEGKMTLSAQGDMEFNAKNVRFNVQENMDVEIGGNKKVSVKKNYETDTKNRIERVFDNKEISIGKKLEQISGESFVQTNQGEMLIDSKGKLTLQSKEAVDYGD</sequence>
<dbReference type="RefSeq" id="WP_244526879.1">
    <property type="nucleotide sequence ID" value="NZ_FQYU01000008.1"/>
</dbReference>
<dbReference type="Proteomes" id="UP000184543">
    <property type="component" value="Unassembled WGS sequence"/>
</dbReference>
<proteinExistence type="predicted"/>
<organism evidence="2 3">
    <name type="scientific">Pseudozobellia thermophila</name>
    <dbReference type="NCBI Taxonomy" id="192903"/>
    <lineage>
        <taxon>Bacteria</taxon>
        <taxon>Pseudomonadati</taxon>
        <taxon>Bacteroidota</taxon>
        <taxon>Flavobacteriia</taxon>
        <taxon>Flavobacteriales</taxon>
        <taxon>Flavobacteriaceae</taxon>
        <taxon>Pseudozobellia</taxon>
    </lineage>
</organism>
<feature type="non-terminal residue" evidence="2">
    <location>
        <position position="1"/>
    </location>
</feature>
<accession>A0A1M6M230</accession>
<gene>
    <name evidence="2" type="ORF">SAMN04488513_108142</name>
</gene>
<reference evidence="3" key="1">
    <citation type="submission" date="2016-11" db="EMBL/GenBank/DDBJ databases">
        <authorList>
            <person name="Varghese N."/>
            <person name="Submissions S."/>
        </authorList>
    </citation>
    <scope>NUCLEOTIDE SEQUENCE [LARGE SCALE GENOMIC DNA]</scope>
    <source>
        <strain evidence="3">DSM 19858</strain>
    </source>
</reference>
<dbReference type="InterPro" id="IPR037026">
    <property type="entry name" value="Vgr_OB-fold_dom_sf"/>
</dbReference>
<dbReference type="Pfam" id="PF04717">
    <property type="entry name" value="Phage_base_V"/>
    <property type="match status" value="1"/>
</dbReference>